<dbReference type="InterPro" id="IPR007492">
    <property type="entry name" value="LytTR_DNA-bd_dom"/>
</dbReference>
<dbReference type="PROSITE" id="PS50930">
    <property type="entry name" value="HTH_LYTTR"/>
    <property type="match status" value="1"/>
</dbReference>
<gene>
    <name evidence="2" type="ORF">RA086_00455</name>
</gene>
<dbReference type="SUPFAM" id="SSF52172">
    <property type="entry name" value="CheY-like"/>
    <property type="match status" value="1"/>
</dbReference>
<dbReference type="SMART" id="SM00850">
    <property type="entry name" value="LytTR"/>
    <property type="match status" value="1"/>
</dbReference>
<dbReference type="Gene3D" id="3.40.50.2300">
    <property type="match status" value="1"/>
</dbReference>
<protein>
    <submittedName>
        <fullName evidence="2">LytTR family DNA-binding domain-containing protein</fullName>
    </submittedName>
</protein>
<dbReference type="InterPro" id="IPR011006">
    <property type="entry name" value="CheY-like_superfamily"/>
</dbReference>
<dbReference type="Proteomes" id="UP001227831">
    <property type="component" value="Unassembled WGS sequence"/>
</dbReference>
<dbReference type="RefSeq" id="WP_308701965.1">
    <property type="nucleotide sequence ID" value="NZ_AP027463.1"/>
</dbReference>
<dbReference type="PANTHER" id="PTHR37299:SF1">
    <property type="entry name" value="STAGE 0 SPORULATION PROTEIN A HOMOLOG"/>
    <property type="match status" value="1"/>
</dbReference>
<name>A0ABU1A544_9LACO</name>
<sequence length="249" mass="28765">MNYPTNVTRLALRVNINKFSIENNIDFKTNYFKSINSFNSFLNNTELLGIILIFDVQLGSRNGINEATRLREKYGAKIQSVIFVSSYPDFVFSSFQAHPDAYLCKPIEYSNFNKTLLKIMKNVTSGISEQKNILIKDALNGDTKIIPENQIISIQVADSYDRSVNIYTASKIVITHDRLNNLYQKLDRKYFFQLSRSIIINLKWISSVNKNYVKMNGNNECALPIPRFKKKPLLEKLDNLVLVRMNEND</sequence>
<evidence type="ECO:0000313" key="3">
    <source>
        <dbReference type="Proteomes" id="UP001227831"/>
    </source>
</evidence>
<dbReference type="Pfam" id="PF04397">
    <property type="entry name" value="LytTR"/>
    <property type="match status" value="1"/>
</dbReference>
<dbReference type="Gene3D" id="2.40.50.1020">
    <property type="entry name" value="LytTr DNA-binding domain"/>
    <property type="match status" value="1"/>
</dbReference>
<organism evidence="2 3">
    <name type="scientific">Lactiplantibacillus brownii</name>
    <dbReference type="NCBI Taxonomy" id="3069269"/>
    <lineage>
        <taxon>Bacteria</taxon>
        <taxon>Bacillati</taxon>
        <taxon>Bacillota</taxon>
        <taxon>Bacilli</taxon>
        <taxon>Lactobacillales</taxon>
        <taxon>Lactobacillaceae</taxon>
        <taxon>Lactiplantibacillus</taxon>
    </lineage>
</organism>
<comment type="caution">
    <text evidence="2">The sequence shown here is derived from an EMBL/GenBank/DDBJ whole genome shotgun (WGS) entry which is preliminary data.</text>
</comment>
<dbReference type="InterPro" id="IPR046947">
    <property type="entry name" value="LytR-like"/>
</dbReference>
<keyword evidence="2" id="KW-0238">DNA-binding</keyword>
<accession>A0ABU1A544</accession>
<evidence type="ECO:0000313" key="2">
    <source>
        <dbReference type="EMBL" id="MDQ7936119.1"/>
    </source>
</evidence>
<proteinExistence type="predicted"/>
<feature type="domain" description="HTH LytTR-type" evidence="1">
    <location>
        <begin position="139"/>
        <end position="208"/>
    </location>
</feature>
<dbReference type="PANTHER" id="PTHR37299">
    <property type="entry name" value="TRANSCRIPTIONAL REGULATOR-RELATED"/>
    <property type="match status" value="1"/>
</dbReference>
<dbReference type="GO" id="GO:0003677">
    <property type="term" value="F:DNA binding"/>
    <property type="evidence" value="ECO:0007669"/>
    <property type="project" value="UniProtKB-KW"/>
</dbReference>
<keyword evidence="3" id="KW-1185">Reference proteome</keyword>
<evidence type="ECO:0000259" key="1">
    <source>
        <dbReference type="PROSITE" id="PS50930"/>
    </source>
</evidence>
<dbReference type="EMBL" id="JAVCWF010000001">
    <property type="protein sequence ID" value="MDQ7936119.1"/>
    <property type="molecule type" value="Genomic_DNA"/>
</dbReference>
<reference evidence="2 3" key="1">
    <citation type="journal article" date="2023" name="Int. J. Syst. Evol. Microbiol.">
        <title>Lactiplantibacillus brownii sp. nov., a novel psychrotolerant species isolated from sauerkraut.</title>
        <authorList>
            <person name="Heng Y.C."/>
            <person name="Silvaraju S."/>
            <person name="Lee J.K.Y."/>
            <person name="Kittelmann S."/>
        </authorList>
    </citation>
    <scope>NUCLEOTIDE SEQUENCE [LARGE SCALE GENOMIC DNA]</scope>
    <source>
        <strain evidence="2 3">WILCCON 0030</strain>
    </source>
</reference>